<feature type="transmembrane region" description="Helical" evidence="1">
    <location>
        <begin position="251"/>
        <end position="269"/>
    </location>
</feature>
<feature type="domain" description="Urate oxidase N-terminal" evidence="2">
    <location>
        <begin position="5"/>
        <end position="296"/>
    </location>
</feature>
<keyword evidence="1" id="KW-0472">Membrane</keyword>
<feature type="transmembrane region" description="Helical" evidence="1">
    <location>
        <begin position="82"/>
        <end position="101"/>
    </location>
</feature>
<comment type="caution">
    <text evidence="3">The sequence shown here is derived from an EMBL/GenBank/DDBJ whole genome shotgun (WGS) entry which is preliminary data.</text>
</comment>
<accession>A0A0H2MAK3</accession>
<dbReference type="Proteomes" id="UP000035444">
    <property type="component" value="Unassembled WGS sequence"/>
</dbReference>
<feature type="transmembrane region" description="Helical" evidence="1">
    <location>
        <begin position="175"/>
        <end position="197"/>
    </location>
</feature>
<feature type="transmembrane region" description="Helical" evidence="1">
    <location>
        <begin position="281"/>
        <end position="300"/>
    </location>
</feature>
<dbReference type="Pfam" id="PF06181">
    <property type="entry name" value="Urate_ox_N"/>
    <property type="match status" value="1"/>
</dbReference>
<dbReference type="OrthoDB" id="9787495at2"/>
<dbReference type="EMBL" id="LAQL01000018">
    <property type="protein sequence ID" value="KLN59211.1"/>
    <property type="molecule type" value="Genomic_DNA"/>
</dbReference>
<proteinExistence type="predicted"/>
<evidence type="ECO:0000313" key="4">
    <source>
        <dbReference type="Proteomes" id="UP000035444"/>
    </source>
</evidence>
<keyword evidence="1" id="KW-1133">Transmembrane helix</keyword>
<feature type="transmembrane region" description="Helical" evidence="1">
    <location>
        <begin position="147"/>
        <end position="169"/>
    </location>
</feature>
<evidence type="ECO:0000313" key="3">
    <source>
        <dbReference type="EMBL" id="KLN59211.1"/>
    </source>
</evidence>
<evidence type="ECO:0000256" key="1">
    <source>
        <dbReference type="SAM" id="Phobius"/>
    </source>
</evidence>
<reference evidence="3 4" key="1">
    <citation type="submission" date="2015-03" db="EMBL/GenBank/DDBJ databases">
        <title>Genome Sequence of Kiloniella spongiae MEBiC09566, isolated from a marine sponge.</title>
        <authorList>
            <person name="Shao Z."/>
            <person name="Wang L."/>
            <person name="Li X."/>
        </authorList>
    </citation>
    <scope>NUCLEOTIDE SEQUENCE [LARGE SCALE GENOMIC DNA]</scope>
    <source>
        <strain evidence="3 4">MEBiC09566</strain>
    </source>
</reference>
<sequence length="394" mass="43462">MESFAADWLNLLFRWAHLIAGVGWIGTSFYFIGLDLSLRKREGLDKDVYGSAWQVHGGGFYNVEKYLVAPKKLPDDLVWFKWEAYLTWVTGFALLVVQYYYNASAYLIDPNVMALEPWQAISISVASLIGGWLIYDGICRSPLGKNTGVLAICLFVLIMAASILFSYVFSGRGALIHVGAFVGTIMAVNVFGIIIPNQKKVAAALMRGEEPEARFGIMGKQRSVHNNYLTLPVLLMMVSNHYPMLTGHPHSWLLVALILIIGGAVRHLLNRHEAGDTFKQFAWTLPVAGVGVIIAMIMTAPVERDYGSDKVADTIALGLMEKHCTSCHAAQPTSDMVDEAPQGIELETVADMKRYLDRIKAQSVDSDAMPLGNETGMTEAERTTLGAWIAQNKE</sequence>
<dbReference type="AlphaFoldDB" id="A0A0H2MAK3"/>
<name>A0A0H2MAK3_9PROT</name>
<keyword evidence="1" id="KW-0812">Transmembrane</keyword>
<evidence type="ECO:0000259" key="2">
    <source>
        <dbReference type="Pfam" id="PF06181"/>
    </source>
</evidence>
<feature type="transmembrane region" description="Helical" evidence="1">
    <location>
        <begin position="12"/>
        <end position="32"/>
    </location>
</feature>
<feature type="transmembrane region" description="Helical" evidence="1">
    <location>
        <begin position="117"/>
        <end position="135"/>
    </location>
</feature>
<keyword evidence="4" id="KW-1185">Reference proteome</keyword>
<dbReference type="PATRIC" id="fig|1489064.4.peg.791"/>
<feature type="transmembrane region" description="Helical" evidence="1">
    <location>
        <begin position="228"/>
        <end position="245"/>
    </location>
</feature>
<organism evidence="3 4">
    <name type="scientific">Kiloniella spongiae</name>
    <dbReference type="NCBI Taxonomy" id="1489064"/>
    <lineage>
        <taxon>Bacteria</taxon>
        <taxon>Pseudomonadati</taxon>
        <taxon>Pseudomonadota</taxon>
        <taxon>Alphaproteobacteria</taxon>
        <taxon>Rhodospirillales</taxon>
        <taxon>Kiloniellaceae</taxon>
        <taxon>Kiloniella</taxon>
    </lineage>
</organism>
<protein>
    <submittedName>
        <fullName evidence="3">Cysteine desulfurase</fullName>
    </submittedName>
</protein>
<dbReference type="RefSeq" id="WP_047765793.1">
    <property type="nucleotide sequence ID" value="NZ_LAQL01000018.1"/>
</dbReference>
<dbReference type="InterPro" id="IPR010389">
    <property type="entry name" value="Urate_ox_N"/>
</dbReference>
<dbReference type="STRING" id="1489064.WH96_18905"/>
<gene>
    <name evidence="3" type="ORF">WH96_18905</name>
</gene>